<comment type="caution">
    <text evidence="3">The sequence shown here is derived from an EMBL/GenBank/DDBJ whole genome shotgun (WGS) entry which is preliminary data.</text>
</comment>
<feature type="region of interest" description="Disordered" evidence="1">
    <location>
        <begin position="1076"/>
        <end position="1113"/>
    </location>
</feature>
<dbReference type="AlphaFoldDB" id="A0A7C9BCN3"/>
<gene>
    <name evidence="3" type="ORF">GBK04_12590</name>
</gene>
<reference evidence="3 4" key="1">
    <citation type="submission" date="2019-10" db="EMBL/GenBank/DDBJ databases">
        <title>Draft Genome Sequence of Cytophagaceae sp. SJW1-29.</title>
        <authorList>
            <person name="Choi A."/>
        </authorList>
    </citation>
    <scope>NUCLEOTIDE SEQUENCE [LARGE SCALE GENOMIC DNA]</scope>
    <source>
        <strain evidence="3 4">SJW1-29</strain>
    </source>
</reference>
<name>A0A7C9BCN3_9BACT</name>
<keyword evidence="2" id="KW-0472">Membrane</keyword>
<evidence type="ECO:0000313" key="4">
    <source>
        <dbReference type="Proteomes" id="UP000479293"/>
    </source>
</evidence>
<dbReference type="Proteomes" id="UP000479293">
    <property type="component" value="Unassembled WGS sequence"/>
</dbReference>
<accession>A0A7C9BCN3</accession>
<feature type="compositionally biased region" description="Basic and acidic residues" evidence="1">
    <location>
        <begin position="672"/>
        <end position="780"/>
    </location>
</feature>
<proteinExistence type="predicted"/>
<feature type="compositionally biased region" description="Basic and acidic residues" evidence="1">
    <location>
        <begin position="974"/>
        <end position="990"/>
    </location>
</feature>
<feature type="transmembrane region" description="Helical" evidence="2">
    <location>
        <begin position="153"/>
        <end position="172"/>
    </location>
</feature>
<dbReference type="EMBL" id="WHLY01000002">
    <property type="protein sequence ID" value="MPR34178.1"/>
    <property type="molecule type" value="Genomic_DNA"/>
</dbReference>
<evidence type="ECO:0000256" key="2">
    <source>
        <dbReference type="SAM" id="Phobius"/>
    </source>
</evidence>
<feature type="transmembrane region" description="Helical" evidence="2">
    <location>
        <begin position="53"/>
        <end position="72"/>
    </location>
</feature>
<feature type="transmembrane region" description="Helical" evidence="2">
    <location>
        <begin position="20"/>
        <end position="41"/>
    </location>
</feature>
<feature type="compositionally biased region" description="Basic and acidic residues" evidence="1">
    <location>
        <begin position="1076"/>
        <end position="1099"/>
    </location>
</feature>
<keyword evidence="2" id="KW-0812">Transmembrane</keyword>
<evidence type="ECO:0000313" key="3">
    <source>
        <dbReference type="EMBL" id="MPR34178.1"/>
    </source>
</evidence>
<evidence type="ECO:0000256" key="1">
    <source>
        <dbReference type="SAM" id="MobiDB-lite"/>
    </source>
</evidence>
<keyword evidence="4" id="KW-1185">Reference proteome</keyword>
<feature type="compositionally biased region" description="Low complexity" evidence="1">
    <location>
        <begin position="792"/>
        <end position="807"/>
    </location>
</feature>
<organism evidence="3 4">
    <name type="scientific">Salmonirosea aquatica</name>
    <dbReference type="NCBI Taxonomy" id="2654236"/>
    <lineage>
        <taxon>Bacteria</taxon>
        <taxon>Pseudomonadati</taxon>
        <taxon>Bacteroidota</taxon>
        <taxon>Cytophagia</taxon>
        <taxon>Cytophagales</taxon>
        <taxon>Spirosomataceae</taxon>
        <taxon>Salmonirosea</taxon>
    </lineage>
</organism>
<feature type="region of interest" description="Disordered" evidence="1">
    <location>
        <begin position="672"/>
        <end position="815"/>
    </location>
</feature>
<feature type="region of interest" description="Disordered" evidence="1">
    <location>
        <begin position="566"/>
        <end position="589"/>
    </location>
</feature>
<protein>
    <submittedName>
        <fullName evidence="3">ATPase</fullName>
    </submittedName>
</protein>
<sequence>MNTLLLRIQEYRQKYYQNRLLKGLIFSAALLLSVFLVFNALEYFGRFSSGVRGMLFFGFLAVLLFSLYQWIVQPLINLYGLRRPLTNETAALQIGQYFPEIGDKLLNTLQLQSLSGRQTDLIEASIRQKSSQLLVVRFADAIRFQENKQYIKYAIYPLAAIAVILLFNPTFFTSSSDRIIHFQKNYTYAPFTFQLNNKELKAFRNEDFVLNLTLEGEALPQAVYLVQNGTRFKLDQEAARTFTYTFKNVQRDVHFSFDAAGFVSDDYTLKIVERPSLLSFDVNLRYPSYLNKPAEALSNVGNLTVPEGTVVEWNFNTSSTKALGLKFDNDSLLYKAENRDDKRFQYRRSVRKSSQYHVMLQNNETPNAEKIGYYLNVIPDKIPVLSLENFQDTTLYNFLVVGGSISDDYGFSQLKLFYSVRRENQPEDKKPDLKSIAIPFNKTVNTQSFYFQWYVDSLQLAPGDKIEYYAQVWDNDGVNGPKSARSRTINFAVPEKDKLQEEVDKSAQQTEEQMEKALKKAKSLERDLENLEKRLKTNKELDFQERKQVEDIIKKREDLMQEVRSIQDQNKATNEKSKQFSQQSPETQEKLNQLQKLMDDLMDDETSKLYKELQKLLEQKQSERMTKMLEKLRNKENNLEKELERTLNLFKKMQMEQKMEKAVEKLEELAEKEEKLAEETQKNSDEKKQANEKMDSDSKKKDADKKGAEDKKNADDKKSADDKVKKEGDDKSGKNEDLKKEQEKIQEEFNELKEDLDEIEKMGEEIDDKPDTQEAEEKNAEQQMEQSKQQLDKQQNSDAAQSQQKAAKSMRKMSESMSQAMMDSQMAQMQEDMDALRDILENLITLSFDQEKLMKDFKGVNLQDPRFVTLGQEQLKLQDDAKVIEDSLYALANRVIQIQSFITRELNDMKSYMDESVGSIKDRRINVATSKQQFAMTSMNNLALMLSDVFRQMQQQMAMAMAMPGKGKGQGQQKGKEKGKSAGEMQRELSDQLQKMGEGKSGQGQQGNSEQLARMAAQQAMIRKMIQELMDSQKGTEMGQKYGNELKELMEKMDESETDLVNKRVNQDLKNRNKEITTRLLESEKAMREQDEDDKRKGETANQIIRRPPPAFEQYIREKERQTELLRSIPPEFSPFYKREVDSYFRKYQSEK</sequence>
<keyword evidence="2" id="KW-1133">Transmembrane helix</keyword>
<feature type="region of interest" description="Disordered" evidence="1">
    <location>
        <begin position="962"/>
        <end position="1013"/>
    </location>
</feature>